<comment type="caution">
    <text evidence="1">The sequence shown here is derived from an EMBL/GenBank/DDBJ whole genome shotgun (WGS) entry which is preliminary data.</text>
</comment>
<evidence type="ECO:0000313" key="2">
    <source>
        <dbReference type="Proteomes" id="UP000241895"/>
    </source>
</evidence>
<name>A0ABX5J4U4_9GAMM</name>
<evidence type="ECO:0000313" key="1">
    <source>
        <dbReference type="EMBL" id="PTL95738.1"/>
    </source>
</evidence>
<dbReference type="Proteomes" id="UP000241895">
    <property type="component" value="Unassembled WGS sequence"/>
</dbReference>
<gene>
    <name evidence="1" type="ORF">C6W88_04625</name>
</gene>
<keyword evidence="2" id="KW-1185">Reference proteome</keyword>
<reference evidence="1 2" key="1">
    <citation type="submission" date="2018-03" db="EMBL/GenBank/DDBJ databases">
        <authorList>
            <person name="Zhou J."/>
            <person name="Li X."/>
            <person name="Xue M."/>
            <person name="Yin J."/>
        </authorList>
    </citation>
    <scope>NUCLEOTIDE SEQUENCE [LARGE SCALE GENOMIC DNA]</scope>
    <source>
        <strain evidence="1 2">SYSU ZJ2214</strain>
    </source>
</reference>
<accession>A0ABX5J4U4</accession>
<dbReference type="EMBL" id="PXNS01000002">
    <property type="protein sequence ID" value="PTL95738.1"/>
    <property type="molecule type" value="Genomic_DNA"/>
</dbReference>
<sequence>MTTWTMLSGEASLGARLERLSPAGGTANQQAFSVSAKLEKGASRIGITGHMLKAPSETGSD</sequence>
<organism evidence="1 2">
    <name type="scientific">Halomonas litopenaei</name>
    <dbReference type="NCBI Taxonomy" id="2109328"/>
    <lineage>
        <taxon>Bacteria</taxon>
        <taxon>Pseudomonadati</taxon>
        <taxon>Pseudomonadota</taxon>
        <taxon>Gammaproteobacteria</taxon>
        <taxon>Oceanospirillales</taxon>
        <taxon>Halomonadaceae</taxon>
        <taxon>Halomonas</taxon>
    </lineage>
</organism>
<protein>
    <submittedName>
        <fullName evidence="1">Uncharacterized protein</fullName>
    </submittedName>
</protein>
<proteinExistence type="predicted"/>